<dbReference type="InterPro" id="IPR051043">
    <property type="entry name" value="Sulfatase_Mod_Factor_Kinase"/>
</dbReference>
<feature type="domain" description="Sulfatase-modifying factor enzyme-like" evidence="2">
    <location>
        <begin position="67"/>
        <end position="294"/>
    </location>
</feature>
<dbReference type="AlphaFoldDB" id="A0A1U9NIR1"/>
<dbReference type="EMBL" id="CP019791">
    <property type="protein sequence ID" value="AQT67822.1"/>
    <property type="molecule type" value="Genomic_DNA"/>
</dbReference>
<dbReference type="PANTHER" id="PTHR23150:SF19">
    <property type="entry name" value="FORMYLGLYCINE-GENERATING ENZYME"/>
    <property type="match status" value="1"/>
</dbReference>
<dbReference type="InterPro" id="IPR016187">
    <property type="entry name" value="CTDL_fold"/>
</dbReference>
<feature type="region of interest" description="Disordered" evidence="1">
    <location>
        <begin position="230"/>
        <end position="252"/>
    </location>
</feature>
<name>A0A1U9NIR1_9BACT</name>
<dbReference type="Proteomes" id="UP000189674">
    <property type="component" value="Chromosome"/>
</dbReference>
<keyword evidence="3" id="KW-0808">Transferase</keyword>
<dbReference type="Gene3D" id="3.90.1580.10">
    <property type="entry name" value="paralog of FGE (formylglycine-generating enzyme)"/>
    <property type="match status" value="2"/>
</dbReference>
<dbReference type="InterPro" id="IPR042095">
    <property type="entry name" value="SUMF_sf"/>
</dbReference>
<evidence type="ECO:0000256" key="1">
    <source>
        <dbReference type="SAM" id="MobiDB-lite"/>
    </source>
</evidence>
<dbReference type="PANTHER" id="PTHR23150">
    <property type="entry name" value="SULFATASE MODIFYING FACTOR 1, 2"/>
    <property type="match status" value="1"/>
</dbReference>
<reference evidence="4" key="1">
    <citation type="submission" date="2017-02" db="EMBL/GenBank/DDBJ databases">
        <title>Comparative genomics and description of representatives of a novel lineage of planctomycetes thriving in anoxic sediments.</title>
        <authorList>
            <person name="Spring S."/>
            <person name="Bunk B."/>
            <person name="Sproer C."/>
        </authorList>
    </citation>
    <scope>NUCLEOTIDE SEQUENCE [LARGE SCALE GENOMIC DNA]</scope>
    <source>
        <strain evidence="4">ST-NAGAB-D1</strain>
    </source>
</reference>
<dbReference type="EC" id="2.7.11.1" evidence="3"/>
<dbReference type="GO" id="GO:0004674">
    <property type="term" value="F:protein serine/threonine kinase activity"/>
    <property type="evidence" value="ECO:0007669"/>
    <property type="project" value="UniProtKB-EC"/>
</dbReference>
<evidence type="ECO:0000259" key="2">
    <source>
        <dbReference type="Pfam" id="PF03781"/>
    </source>
</evidence>
<protein>
    <submittedName>
        <fullName evidence="3">Serine/threonine-protein kinase pkn1</fullName>
        <ecNumber evidence="3">2.7.11.1</ecNumber>
    </submittedName>
</protein>
<organism evidence="3 4">
    <name type="scientific">Anaerohalosphaera lusitana</name>
    <dbReference type="NCBI Taxonomy" id="1936003"/>
    <lineage>
        <taxon>Bacteria</taxon>
        <taxon>Pseudomonadati</taxon>
        <taxon>Planctomycetota</taxon>
        <taxon>Phycisphaerae</taxon>
        <taxon>Sedimentisphaerales</taxon>
        <taxon>Anaerohalosphaeraceae</taxon>
        <taxon>Anaerohalosphaera</taxon>
    </lineage>
</organism>
<evidence type="ECO:0000313" key="3">
    <source>
        <dbReference type="EMBL" id="AQT67822.1"/>
    </source>
</evidence>
<dbReference type="Pfam" id="PF03781">
    <property type="entry name" value="FGE-sulfatase"/>
    <property type="match status" value="2"/>
</dbReference>
<dbReference type="GO" id="GO:0120147">
    <property type="term" value="F:formylglycine-generating oxidase activity"/>
    <property type="evidence" value="ECO:0007669"/>
    <property type="project" value="TreeGrafter"/>
</dbReference>
<gene>
    <name evidence="3" type="primary">pkn1</name>
    <name evidence="3" type="ORF">STSP2_00972</name>
</gene>
<dbReference type="KEGG" id="alus:STSP2_00972"/>
<dbReference type="SUPFAM" id="SSF56436">
    <property type="entry name" value="C-type lectin-like"/>
    <property type="match status" value="2"/>
</dbReference>
<dbReference type="STRING" id="1936003.STSP2_00972"/>
<proteinExistence type="predicted"/>
<accession>A0A1U9NIR1</accession>
<evidence type="ECO:0000313" key="4">
    <source>
        <dbReference type="Proteomes" id="UP000189674"/>
    </source>
</evidence>
<keyword evidence="3" id="KW-0418">Kinase</keyword>
<dbReference type="InterPro" id="IPR005532">
    <property type="entry name" value="SUMF_dom"/>
</dbReference>
<sequence length="576" mass="64517" precursor="true">MRLEKAMRSSVSYSVELFKVMTVCAVVLFGRFVFADQSQALNEGTAQQSQAVNREDSKVLTNSVGMKLVWIPAGEFMMGSSEDDKFAEPYERPQHKVRLTNGFWMGTTEVTQAQYEAVMGENPGKPKGQNLPITGVSFKDAMEFCERLSEAENRNYSLPTEAQWEYACRGGNSDGQQVSADLGERAWYRENSNMKMHAVAQKKANAFGLHDMLGNVSEMCLDLYDEEYYSRSPEEDPKGPAPVSTEEKEGEMVGGVERVLRGGLYLSSADRCRCAARYAYDSIIPSQWDGFRVVINSKPAQFEVRTNSMGMEFVRIPAGEFMMGSSLSPEEVENEYGGRASEFRDEHPKHKVRISKGFWLSKHEVTQEQYTELMDSNPSLCKYKCPDCDACLDAENVKPTADNWRVKNHPVDGVRFADAVDFSKKLSEKDGQKYSLPTEAQWEYACRAGTETVYFFGDDSERLDEFAWYRENSETGTKEVGTKKPNPWGLHDMYGNVSEWCLDAYDPDCYSNAEAVDPVCISEDMNVRVVRGGIIGSLAQGCRSASREPAAADEAGFVLLTGIRLVCENWDEAGGE</sequence>
<keyword evidence="4" id="KW-1185">Reference proteome</keyword>
<feature type="domain" description="Sulfatase-modifying factor enzyme-like" evidence="2">
    <location>
        <begin position="312"/>
        <end position="555"/>
    </location>
</feature>